<keyword evidence="3" id="KW-1185">Reference proteome</keyword>
<dbReference type="InterPro" id="IPR016117">
    <property type="entry name" value="ArgJ-like_dom_sf"/>
</dbReference>
<name>A0A7U3YMR8_DESPD</name>
<gene>
    <name evidence="2" type="ordered locus">Despr_1950</name>
</gene>
<dbReference type="Pfam" id="PF03576">
    <property type="entry name" value="Peptidase_S58"/>
    <property type="match status" value="1"/>
</dbReference>
<dbReference type="KEGG" id="dpr:Despr_1950"/>
<accession>A0A7U3YMR8</accession>
<dbReference type="PANTHER" id="PTHR36512">
    <property type="entry name" value="D-AMINOPEPTIDASE"/>
    <property type="match status" value="1"/>
</dbReference>
<proteinExistence type="inferred from homology"/>
<reference evidence="2 3" key="1">
    <citation type="journal article" date="2011" name="Stand. Genomic Sci.">
        <title>Complete genome sequence of Desulfobulbus propionicus type strain (1pr3).</title>
        <authorList>
            <person name="Pagani I."/>
            <person name="Lapidus A."/>
            <person name="Nolan M."/>
            <person name="Lucas S."/>
            <person name="Hammon N."/>
            <person name="Deshpande S."/>
            <person name="Cheng J.F."/>
            <person name="Chertkov O."/>
            <person name="Davenport K."/>
            <person name="Tapia R."/>
            <person name="Han C."/>
            <person name="Goodwin L."/>
            <person name="Pitluck S."/>
            <person name="Liolios K."/>
            <person name="Mavromatis K."/>
            <person name="Ivanova N."/>
            <person name="Mikhailova N."/>
            <person name="Pati A."/>
            <person name="Chen A."/>
            <person name="Palaniappan K."/>
            <person name="Land M."/>
            <person name="Hauser L."/>
            <person name="Chang Y.J."/>
            <person name="Jeffries C.D."/>
            <person name="Detter J.C."/>
            <person name="Brambilla E."/>
            <person name="Kannan K.P."/>
            <person name="Djao O.D."/>
            <person name="Rohde M."/>
            <person name="Pukall R."/>
            <person name="Spring S."/>
            <person name="Goker M."/>
            <person name="Sikorski J."/>
            <person name="Woyke T."/>
            <person name="Bristow J."/>
            <person name="Eisen J.A."/>
            <person name="Markowitz V."/>
            <person name="Hugenholtz P."/>
            <person name="Kyrpides N.C."/>
            <person name="Klenk H.P."/>
        </authorList>
    </citation>
    <scope>NUCLEOTIDE SEQUENCE [LARGE SCALE GENOMIC DNA]</scope>
    <source>
        <strain evidence="3">ATCC 33891 / DSM 2032 / 1pr3</strain>
    </source>
</reference>
<organism evidence="2 3">
    <name type="scientific">Desulfobulbus propionicus (strain ATCC 33891 / DSM 2032 / VKM B-1956 / 1pr3)</name>
    <dbReference type="NCBI Taxonomy" id="577650"/>
    <lineage>
        <taxon>Bacteria</taxon>
        <taxon>Pseudomonadati</taxon>
        <taxon>Thermodesulfobacteriota</taxon>
        <taxon>Desulfobulbia</taxon>
        <taxon>Desulfobulbales</taxon>
        <taxon>Desulfobulbaceae</taxon>
        <taxon>Desulfobulbus</taxon>
    </lineage>
</organism>
<sequence length="326" mass="33533">MRTISLNDIDDITIGHAQDTEAGTGCTVILCEQGATAGIDVRGGAPGTRESDLLNPVNLVDTIHAVVLAGGSAFGLDAASGVMQYLEERGVGFDVQVARVPIVCGAVLFDLAVGNPRIRPDRQMGYQACCNAARRDVVAEGNVGAGTGATVGKLLGMGRAMKGGFGCHALQVGALQVGALVAVNCLGDVIDPASGTRLAGLLQDDLTTLADSEAQMTQSYAEQKNLFAGNTTIGTIVTNARLTKAQASKIASMAHNGYARTMRPAHTMFDGDTIYTLATGQVEADVSVLGLLAARVMERAVVSAINKAGPLFGLKCAADLQSKENG</sequence>
<dbReference type="SUPFAM" id="SSF56266">
    <property type="entry name" value="DmpA/ArgJ-like"/>
    <property type="match status" value="1"/>
</dbReference>
<protein>
    <submittedName>
        <fullName evidence="2">Peptidase S58 DmpA</fullName>
    </submittedName>
</protein>
<dbReference type="AlphaFoldDB" id="A0A7U3YMR8"/>
<dbReference type="InterPro" id="IPR005321">
    <property type="entry name" value="Peptidase_S58_DmpA"/>
</dbReference>
<dbReference type="Gene3D" id="3.60.70.12">
    <property type="entry name" value="L-amino peptidase D-ALA esterase/amidase"/>
    <property type="match status" value="1"/>
</dbReference>
<comment type="similarity">
    <text evidence="1">Belongs to the peptidase S58 family.</text>
</comment>
<dbReference type="Proteomes" id="UP000006365">
    <property type="component" value="Chromosome"/>
</dbReference>
<evidence type="ECO:0000313" key="2">
    <source>
        <dbReference type="EMBL" id="ADW18098.1"/>
    </source>
</evidence>
<dbReference type="GO" id="GO:0004177">
    <property type="term" value="F:aminopeptidase activity"/>
    <property type="evidence" value="ECO:0007669"/>
    <property type="project" value="TreeGrafter"/>
</dbReference>
<dbReference type="EMBL" id="CP002364">
    <property type="protein sequence ID" value="ADW18098.1"/>
    <property type="molecule type" value="Genomic_DNA"/>
</dbReference>
<dbReference type="CDD" id="cd02252">
    <property type="entry name" value="nylC_like"/>
    <property type="match status" value="1"/>
</dbReference>
<evidence type="ECO:0000256" key="1">
    <source>
        <dbReference type="ARBA" id="ARBA00007068"/>
    </source>
</evidence>
<dbReference type="RefSeq" id="WP_015724638.1">
    <property type="nucleotide sequence ID" value="NC_014972.1"/>
</dbReference>
<evidence type="ECO:0000313" key="3">
    <source>
        <dbReference type="Proteomes" id="UP000006365"/>
    </source>
</evidence>
<dbReference type="PANTHER" id="PTHR36512:SF3">
    <property type="entry name" value="BLR5678 PROTEIN"/>
    <property type="match status" value="1"/>
</dbReference>